<evidence type="ECO:0000313" key="3">
    <source>
        <dbReference type="Proteomes" id="UP000065533"/>
    </source>
</evidence>
<evidence type="ECO:0000256" key="1">
    <source>
        <dbReference type="SAM" id="Phobius"/>
    </source>
</evidence>
<feature type="transmembrane region" description="Helical" evidence="1">
    <location>
        <begin position="32"/>
        <end position="53"/>
    </location>
</feature>
<feature type="transmembrane region" description="Helical" evidence="1">
    <location>
        <begin position="7"/>
        <end position="26"/>
    </location>
</feature>
<accession>A0ABM5WX11</accession>
<sequence>MNYFAIALATLGLSIIIFFILGGLGFTDYVDGLIMAVGLIIVILLSIIMSLLIKVDRKLKN</sequence>
<keyword evidence="1" id="KW-0472">Membrane</keyword>
<protein>
    <submittedName>
        <fullName evidence="2">Uncharacterized protein</fullName>
    </submittedName>
</protein>
<keyword evidence="3" id="KW-1185">Reference proteome</keyword>
<reference evidence="2" key="1">
    <citation type="submission" date="2016-01" db="EMBL/GenBank/DDBJ databases">
        <title>Complete genome of Planococcus kocurri type strain.</title>
        <authorList>
            <person name="See-Too W.S."/>
        </authorList>
    </citation>
    <scope>NUCLEOTIDE SEQUENCE [LARGE SCALE GENOMIC DNA]</scope>
    <source>
        <strain evidence="2">ATCC 43650</strain>
    </source>
</reference>
<proteinExistence type="predicted"/>
<gene>
    <name evidence="2" type="ORF">AUO94_09575</name>
</gene>
<keyword evidence="1" id="KW-1133">Transmembrane helix</keyword>
<name>A0ABM5WX11_9BACL</name>
<organism evidence="2 3">
    <name type="scientific">Planococcus kocurii</name>
    <dbReference type="NCBI Taxonomy" id="1374"/>
    <lineage>
        <taxon>Bacteria</taxon>
        <taxon>Bacillati</taxon>
        <taxon>Bacillota</taxon>
        <taxon>Bacilli</taxon>
        <taxon>Bacillales</taxon>
        <taxon>Caryophanaceae</taxon>
        <taxon>Planococcus</taxon>
    </lineage>
</organism>
<dbReference type="EMBL" id="CP013661">
    <property type="protein sequence ID" value="ALS78887.1"/>
    <property type="molecule type" value="Genomic_DNA"/>
</dbReference>
<dbReference type="Proteomes" id="UP000065533">
    <property type="component" value="Chromosome"/>
</dbReference>
<keyword evidence="1" id="KW-0812">Transmembrane</keyword>
<evidence type="ECO:0000313" key="2">
    <source>
        <dbReference type="EMBL" id="ALS78887.1"/>
    </source>
</evidence>